<dbReference type="Pfam" id="PF13912">
    <property type="entry name" value="zf-C2H2_6"/>
    <property type="match status" value="2"/>
</dbReference>
<keyword evidence="9" id="KW-0539">Nucleus</keyword>
<dbReference type="GO" id="GO:0005634">
    <property type="term" value="C:nucleus"/>
    <property type="evidence" value="ECO:0007669"/>
    <property type="project" value="UniProtKB-SubCell"/>
</dbReference>
<dbReference type="PANTHER" id="PTHR16515:SF66">
    <property type="entry name" value="C2H2-TYPE DOMAIN-CONTAINING PROTEIN"/>
    <property type="match status" value="1"/>
</dbReference>
<dbReference type="FunFam" id="3.30.160.60:FF:000646">
    <property type="entry name" value="Myeloid zinc finger 1"/>
    <property type="match status" value="1"/>
</dbReference>
<dbReference type="FunFam" id="3.30.160.60:FF:000446">
    <property type="entry name" value="Zinc finger protein"/>
    <property type="match status" value="1"/>
</dbReference>
<comment type="caution">
    <text evidence="12">The sequence shown here is derived from an EMBL/GenBank/DDBJ whole genome shotgun (WGS) entry which is preliminary data.</text>
</comment>
<dbReference type="EMBL" id="CAKAEH010001652">
    <property type="protein sequence ID" value="CAG9538387.1"/>
    <property type="molecule type" value="Genomic_DNA"/>
</dbReference>
<dbReference type="InterPro" id="IPR036236">
    <property type="entry name" value="Znf_C2H2_sf"/>
</dbReference>
<dbReference type="InterPro" id="IPR050331">
    <property type="entry name" value="Zinc_finger"/>
</dbReference>
<evidence type="ECO:0000259" key="11">
    <source>
        <dbReference type="PROSITE" id="PS50157"/>
    </source>
</evidence>
<evidence type="ECO:0000256" key="5">
    <source>
        <dbReference type="ARBA" id="ARBA00022833"/>
    </source>
</evidence>
<keyword evidence="5" id="KW-0862">Zinc</keyword>
<dbReference type="AlphaFoldDB" id="A0A8J2MBC2"/>
<name>A0A8J2MBC2_9BILA</name>
<evidence type="ECO:0000256" key="1">
    <source>
        <dbReference type="ARBA" id="ARBA00004123"/>
    </source>
</evidence>
<feature type="domain" description="C2H2-type" evidence="11">
    <location>
        <begin position="74"/>
        <end position="102"/>
    </location>
</feature>
<keyword evidence="7" id="KW-0238">DNA-binding</keyword>
<keyword evidence="3" id="KW-0677">Repeat</keyword>
<keyword evidence="8" id="KW-0804">Transcription</keyword>
<feature type="domain" description="C2H2-type" evidence="11">
    <location>
        <begin position="110"/>
        <end position="137"/>
    </location>
</feature>
<comment type="subcellular location">
    <subcellularLocation>
        <location evidence="1">Nucleus</location>
    </subcellularLocation>
</comment>
<evidence type="ECO:0000313" key="12">
    <source>
        <dbReference type="EMBL" id="CAG9538387.1"/>
    </source>
</evidence>
<evidence type="ECO:0000256" key="9">
    <source>
        <dbReference type="ARBA" id="ARBA00023242"/>
    </source>
</evidence>
<proteinExistence type="predicted"/>
<dbReference type="OrthoDB" id="7327383at2759"/>
<organism evidence="12 13">
    <name type="scientific">Cercopithifilaria johnstoni</name>
    <dbReference type="NCBI Taxonomy" id="2874296"/>
    <lineage>
        <taxon>Eukaryota</taxon>
        <taxon>Metazoa</taxon>
        <taxon>Ecdysozoa</taxon>
        <taxon>Nematoda</taxon>
        <taxon>Chromadorea</taxon>
        <taxon>Rhabditida</taxon>
        <taxon>Spirurina</taxon>
        <taxon>Spiruromorpha</taxon>
        <taxon>Filarioidea</taxon>
        <taxon>Onchocercidae</taxon>
        <taxon>Cercopithifilaria</taxon>
    </lineage>
</organism>
<dbReference type="PROSITE" id="PS00028">
    <property type="entry name" value="ZINC_FINGER_C2H2_1"/>
    <property type="match status" value="3"/>
</dbReference>
<evidence type="ECO:0000256" key="3">
    <source>
        <dbReference type="ARBA" id="ARBA00022737"/>
    </source>
</evidence>
<dbReference type="SUPFAM" id="SSF57667">
    <property type="entry name" value="beta-beta-alpha zinc fingers"/>
    <property type="match status" value="3"/>
</dbReference>
<evidence type="ECO:0000256" key="6">
    <source>
        <dbReference type="ARBA" id="ARBA00023015"/>
    </source>
</evidence>
<evidence type="ECO:0000256" key="4">
    <source>
        <dbReference type="ARBA" id="ARBA00022771"/>
    </source>
</evidence>
<dbReference type="PANTHER" id="PTHR16515">
    <property type="entry name" value="PR DOMAIN ZINC FINGER PROTEIN"/>
    <property type="match status" value="1"/>
</dbReference>
<feature type="domain" description="C2H2-type" evidence="11">
    <location>
        <begin position="165"/>
        <end position="194"/>
    </location>
</feature>
<gene>
    <name evidence="12" type="ORF">CJOHNSTONI_LOCUS8100</name>
</gene>
<evidence type="ECO:0000256" key="10">
    <source>
        <dbReference type="PROSITE-ProRule" id="PRU00042"/>
    </source>
</evidence>
<dbReference type="PROSITE" id="PS50157">
    <property type="entry name" value="ZINC_FINGER_C2H2_2"/>
    <property type="match status" value="4"/>
</dbReference>
<protein>
    <recommendedName>
        <fullName evidence="11">C2H2-type domain-containing protein</fullName>
    </recommendedName>
</protein>
<evidence type="ECO:0000256" key="7">
    <source>
        <dbReference type="ARBA" id="ARBA00023125"/>
    </source>
</evidence>
<dbReference type="InterPro" id="IPR013087">
    <property type="entry name" value="Znf_C2H2_type"/>
</dbReference>
<evidence type="ECO:0000256" key="8">
    <source>
        <dbReference type="ARBA" id="ARBA00023163"/>
    </source>
</evidence>
<keyword evidence="2" id="KW-0479">Metal-binding</keyword>
<dbReference type="GO" id="GO:0008270">
    <property type="term" value="F:zinc ion binding"/>
    <property type="evidence" value="ECO:0007669"/>
    <property type="project" value="UniProtKB-KW"/>
</dbReference>
<sequence length="225" mass="25855">MVLSVNTTNITLLDWLSAKNDIPSFLDYASVILFGSDRFAVVSNESNQPVQAGLGNDSKIRAVDNDCKANEKLFECGECCKQFSRAGNLKRHKAMIHTDYKLVHKEERRFECKMCNETFKERHHLGGHMITHTNEKTQKCNVCNKEFKHFKDLRRHKLTHGNVRFQCKECGRNFTQKCNLKRHMRAHKNSGEEPYSTMSSLITSIAENITVTEILITKMIIFAGL</sequence>
<dbReference type="Gene3D" id="3.30.160.60">
    <property type="entry name" value="Classic Zinc Finger"/>
    <property type="match status" value="4"/>
</dbReference>
<keyword evidence="6" id="KW-0805">Transcription regulation</keyword>
<keyword evidence="13" id="KW-1185">Reference proteome</keyword>
<accession>A0A8J2MBC2</accession>
<evidence type="ECO:0000256" key="2">
    <source>
        <dbReference type="ARBA" id="ARBA00022723"/>
    </source>
</evidence>
<dbReference type="GO" id="GO:0003677">
    <property type="term" value="F:DNA binding"/>
    <property type="evidence" value="ECO:0007669"/>
    <property type="project" value="UniProtKB-KW"/>
</dbReference>
<dbReference type="Proteomes" id="UP000746747">
    <property type="component" value="Unassembled WGS sequence"/>
</dbReference>
<evidence type="ECO:0000313" key="13">
    <source>
        <dbReference type="Proteomes" id="UP000746747"/>
    </source>
</evidence>
<reference evidence="12" key="1">
    <citation type="submission" date="2021-09" db="EMBL/GenBank/DDBJ databases">
        <authorList>
            <consortium name="Pathogen Informatics"/>
        </authorList>
    </citation>
    <scope>NUCLEOTIDE SEQUENCE</scope>
</reference>
<feature type="domain" description="C2H2-type" evidence="11">
    <location>
        <begin position="138"/>
        <end position="165"/>
    </location>
</feature>
<dbReference type="Pfam" id="PF00096">
    <property type="entry name" value="zf-C2H2"/>
    <property type="match status" value="2"/>
</dbReference>
<dbReference type="SMART" id="SM00355">
    <property type="entry name" value="ZnF_C2H2"/>
    <property type="match status" value="4"/>
</dbReference>
<keyword evidence="4 10" id="KW-0863">Zinc-finger</keyword>
<dbReference type="GO" id="GO:0000122">
    <property type="term" value="P:negative regulation of transcription by RNA polymerase II"/>
    <property type="evidence" value="ECO:0007669"/>
    <property type="project" value="UniProtKB-ARBA"/>
</dbReference>